<dbReference type="EMBL" id="CM047750">
    <property type="protein sequence ID" value="KAJ0007203.1"/>
    <property type="molecule type" value="Genomic_DNA"/>
</dbReference>
<name>A0ACC0WYB5_9ROSI</name>
<comment type="caution">
    <text evidence="1">The sequence shown here is derived from an EMBL/GenBank/DDBJ whole genome shotgun (WGS) entry which is preliminary data.</text>
</comment>
<evidence type="ECO:0000313" key="2">
    <source>
        <dbReference type="Proteomes" id="UP001163603"/>
    </source>
</evidence>
<keyword evidence="2" id="KW-1185">Reference proteome</keyword>
<dbReference type="Proteomes" id="UP001163603">
    <property type="component" value="Chromosome 15"/>
</dbReference>
<evidence type="ECO:0000313" key="1">
    <source>
        <dbReference type="EMBL" id="KAJ0007203.1"/>
    </source>
</evidence>
<organism evidence="1 2">
    <name type="scientific">Pistacia integerrima</name>
    <dbReference type="NCBI Taxonomy" id="434235"/>
    <lineage>
        <taxon>Eukaryota</taxon>
        <taxon>Viridiplantae</taxon>
        <taxon>Streptophyta</taxon>
        <taxon>Embryophyta</taxon>
        <taxon>Tracheophyta</taxon>
        <taxon>Spermatophyta</taxon>
        <taxon>Magnoliopsida</taxon>
        <taxon>eudicotyledons</taxon>
        <taxon>Gunneridae</taxon>
        <taxon>Pentapetalae</taxon>
        <taxon>rosids</taxon>
        <taxon>malvids</taxon>
        <taxon>Sapindales</taxon>
        <taxon>Anacardiaceae</taxon>
        <taxon>Pistacia</taxon>
    </lineage>
</organism>
<proteinExistence type="predicted"/>
<reference evidence="2" key="1">
    <citation type="journal article" date="2023" name="G3 (Bethesda)">
        <title>Genome assembly and association tests identify interacting loci associated with vigor, precocity, and sex in interspecific pistachio rootstocks.</title>
        <authorList>
            <person name="Palmer W."/>
            <person name="Jacygrad E."/>
            <person name="Sagayaradj S."/>
            <person name="Cavanaugh K."/>
            <person name="Han R."/>
            <person name="Bertier L."/>
            <person name="Beede B."/>
            <person name="Kafkas S."/>
            <person name="Golino D."/>
            <person name="Preece J."/>
            <person name="Michelmore R."/>
        </authorList>
    </citation>
    <scope>NUCLEOTIDE SEQUENCE [LARGE SCALE GENOMIC DNA]</scope>
</reference>
<sequence length="305" mass="33766">MELRLPTFSSCVTVLILAFVCLSLSFVCAEGFDSLLELPRSGLNRTRLRSKRVLFVADFGAKGDGLHDDTEAFENAWKLACSSRIRIVIVIPAEYTSLIRPIDFFGPCKSKVTLEISGTIVAPQDPDAWKGLNHRKWLYFHGVNHLTVKGGGTINGMGREWWARSCKINPANPCRHAPTAVTFHKCKNLKVRKLMIVNSQQMHISFSSCLRVVTSQLKVIAPAASPNTDGIHITASHGVEVKNCIVRTGKGCMSYFMKKPLFSFEILICFILKILHPGDDCISIVSNSSRVRIKNIVCGPGHGIR</sequence>
<protein>
    <submittedName>
        <fullName evidence="1">Uncharacterized protein</fullName>
    </submittedName>
</protein>
<accession>A0ACC0WYB5</accession>
<gene>
    <name evidence="1" type="ORF">Pint_30076</name>
</gene>